<proteinExistence type="inferred from homology"/>
<dbReference type="PANTHER" id="PTHR15004:SF0">
    <property type="entry name" value="GLUTAMYL-TRNA(GLN) AMIDOTRANSFERASE SUBUNIT C, MITOCHONDRIAL"/>
    <property type="match status" value="1"/>
</dbReference>
<protein>
    <recommendedName>
        <fullName evidence="6">Aspartyl/glutamyl-tRNA(Asn/Gln) amidotransferase subunit C</fullName>
        <shortName evidence="6">Asp/Glu-ADT subunit C</shortName>
        <ecNumber evidence="6">6.3.5.-</ecNumber>
    </recommendedName>
</protein>
<evidence type="ECO:0000256" key="4">
    <source>
        <dbReference type="ARBA" id="ARBA00047380"/>
    </source>
</evidence>
<dbReference type="RefSeq" id="WP_274261646.1">
    <property type="nucleotide sequence ID" value="NZ_CP117884.1"/>
</dbReference>
<evidence type="ECO:0000256" key="3">
    <source>
        <dbReference type="ARBA" id="ARBA00024799"/>
    </source>
</evidence>
<dbReference type="InterPro" id="IPR036113">
    <property type="entry name" value="Asp/Glu-ADT_sf_sub_c"/>
</dbReference>
<evidence type="ECO:0000256" key="1">
    <source>
        <dbReference type="ARBA" id="ARBA00010757"/>
    </source>
</evidence>
<keyword evidence="8" id="KW-1185">Reference proteome</keyword>
<evidence type="ECO:0000256" key="5">
    <source>
        <dbReference type="ARBA" id="ARBA00047913"/>
    </source>
</evidence>
<dbReference type="Pfam" id="PF02686">
    <property type="entry name" value="GatC"/>
    <property type="match status" value="1"/>
</dbReference>
<dbReference type="EC" id="6.3.5.-" evidence="6"/>
<comment type="similarity">
    <text evidence="1 6">Belongs to the GatC family.</text>
</comment>
<evidence type="ECO:0000313" key="7">
    <source>
        <dbReference type="EMBL" id="WDF83457.1"/>
    </source>
</evidence>
<name>A0ABY7WTH9_9LACO</name>
<comment type="catalytic activity">
    <reaction evidence="4 6">
        <text>L-aspartyl-tRNA(Asn) + L-glutamine + ATP + H2O = L-asparaginyl-tRNA(Asn) + L-glutamate + ADP + phosphate + 2 H(+)</text>
        <dbReference type="Rhea" id="RHEA:14513"/>
        <dbReference type="Rhea" id="RHEA-COMP:9674"/>
        <dbReference type="Rhea" id="RHEA-COMP:9677"/>
        <dbReference type="ChEBI" id="CHEBI:15377"/>
        <dbReference type="ChEBI" id="CHEBI:15378"/>
        <dbReference type="ChEBI" id="CHEBI:29985"/>
        <dbReference type="ChEBI" id="CHEBI:30616"/>
        <dbReference type="ChEBI" id="CHEBI:43474"/>
        <dbReference type="ChEBI" id="CHEBI:58359"/>
        <dbReference type="ChEBI" id="CHEBI:78515"/>
        <dbReference type="ChEBI" id="CHEBI:78516"/>
        <dbReference type="ChEBI" id="CHEBI:456216"/>
    </reaction>
</comment>
<dbReference type="Gene3D" id="1.10.20.60">
    <property type="entry name" value="Glu-tRNAGln amidotransferase C subunit, N-terminal domain"/>
    <property type="match status" value="1"/>
</dbReference>
<dbReference type="HAMAP" id="MF_00122">
    <property type="entry name" value="GatC"/>
    <property type="match status" value="1"/>
</dbReference>
<dbReference type="InterPro" id="IPR003837">
    <property type="entry name" value="GatC"/>
</dbReference>
<gene>
    <name evidence="6 7" type="primary">gatC</name>
    <name evidence="7" type="ORF">PQ472_04265</name>
</gene>
<keyword evidence="6" id="KW-0547">Nucleotide-binding</keyword>
<sequence length="98" mass="10986">MISKEEVAHVADLARLKFTDAELQTFTGQMDEIIGMVDQLAEVDTTDVPETTQNVLLENVMREDEATLVTPRDELMKNVPTEKDGLIQVPAIIDKEED</sequence>
<evidence type="ECO:0000256" key="2">
    <source>
        <dbReference type="ARBA" id="ARBA00011123"/>
    </source>
</evidence>
<keyword evidence="6" id="KW-0436">Ligase</keyword>
<comment type="subunit">
    <text evidence="2 6">Heterotrimer of A, B and C subunits.</text>
</comment>
<dbReference type="NCBIfam" id="TIGR00135">
    <property type="entry name" value="gatC"/>
    <property type="match status" value="1"/>
</dbReference>
<evidence type="ECO:0000256" key="6">
    <source>
        <dbReference type="HAMAP-Rule" id="MF_00122"/>
    </source>
</evidence>
<keyword evidence="6" id="KW-0067">ATP-binding</keyword>
<accession>A0ABY7WTH9</accession>
<comment type="function">
    <text evidence="3 6">Allows the formation of correctly charged Asn-tRNA(Asn) or Gln-tRNA(Gln) through the transamidation of misacylated Asp-tRNA(Asn) or Glu-tRNA(Gln) in organisms which lack either or both of asparaginyl-tRNA or glutaminyl-tRNA synthetases. The reaction takes place in the presence of glutamine and ATP through an activated phospho-Asp-tRNA(Asn) or phospho-Glu-tRNA(Gln).</text>
</comment>
<dbReference type="SUPFAM" id="SSF141000">
    <property type="entry name" value="Glu-tRNAGln amidotransferase C subunit"/>
    <property type="match status" value="1"/>
</dbReference>
<keyword evidence="6" id="KW-0648">Protein biosynthesis</keyword>
<dbReference type="EMBL" id="CP117884">
    <property type="protein sequence ID" value="WDF83457.1"/>
    <property type="molecule type" value="Genomic_DNA"/>
</dbReference>
<dbReference type="PANTHER" id="PTHR15004">
    <property type="entry name" value="GLUTAMYL-TRNA(GLN) AMIDOTRANSFERASE SUBUNIT C, MITOCHONDRIAL"/>
    <property type="match status" value="1"/>
</dbReference>
<reference evidence="7 8" key="1">
    <citation type="submission" date="2023-02" db="EMBL/GenBank/DDBJ databases">
        <title>Genome sequence of Lacticaseibacillus sp. KACC 23028.</title>
        <authorList>
            <person name="Kim S."/>
            <person name="Heo J."/>
            <person name="Kwon S.-W."/>
        </authorList>
    </citation>
    <scope>NUCLEOTIDE SEQUENCE [LARGE SCALE GENOMIC DNA]</scope>
    <source>
        <strain evidence="7 8">KACC 23028</strain>
    </source>
</reference>
<dbReference type="Proteomes" id="UP001220377">
    <property type="component" value="Chromosome"/>
</dbReference>
<evidence type="ECO:0000313" key="8">
    <source>
        <dbReference type="Proteomes" id="UP001220377"/>
    </source>
</evidence>
<organism evidence="7 8">
    <name type="scientific">Lacticaseibacillus pabuli</name>
    <dbReference type="NCBI Taxonomy" id="3025672"/>
    <lineage>
        <taxon>Bacteria</taxon>
        <taxon>Bacillati</taxon>
        <taxon>Bacillota</taxon>
        <taxon>Bacilli</taxon>
        <taxon>Lactobacillales</taxon>
        <taxon>Lactobacillaceae</taxon>
        <taxon>Lacticaseibacillus</taxon>
    </lineage>
</organism>
<comment type="catalytic activity">
    <reaction evidence="5 6">
        <text>L-glutamyl-tRNA(Gln) + L-glutamine + ATP + H2O = L-glutaminyl-tRNA(Gln) + L-glutamate + ADP + phosphate + H(+)</text>
        <dbReference type="Rhea" id="RHEA:17521"/>
        <dbReference type="Rhea" id="RHEA-COMP:9681"/>
        <dbReference type="Rhea" id="RHEA-COMP:9684"/>
        <dbReference type="ChEBI" id="CHEBI:15377"/>
        <dbReference type="ChEBI" id="CHEBI:15378"/>
        <dbReference type="ChEBI" id="CHEBI:29985"/>
        <dbReference type="ChEBI" id="CHEBI:30616"/>
        <dbReference type="ChEBI" id="CHEBI:43474"/>
        <dbReference type="ChEBI" id="CHEBI:58359"/>
        <dbReference type="ChEBI" id="CHEBI:78520"/>
        <dbReference type="ChEBI" id="CHEBI:78521"/>
        <dbReference type="ChEBI" id="CHEBI:456216"/>
    </reaction>
</comment>